<proteinExistence type="predicted"/>
<feature type="region of interest" description="Disordered" evidence="1">
    <location>
        <begin position="373"/>
        <end position="404"/>
    </location>
</feature>
<dbReference type="Pfam" id="PF09937">
    <property type="entry name" value="DUF2169"/>
    <property type="match status" value="2"/>
</dbReference>
<name>A0A2L0EL74_SORCE</name>
<gene>
    <name evidence="3" type="ORF">SOCE26_014470</name>
</gene>
<evidence type="ECO:0000313" key="3">
    <source>
        <dbReference type="EMBL" id="AUX40051.1"/>
    </source>
</evidence>
<sequence>MRVSSACPLRVASLVWRPRPEALALTVVCKATFVLEPGLSPLAPEQEAPWEADVPWGDDPGASLWAASDLAPFKRRVDVLAVGHAHAPRGEPAASLVARLAIGAVDKRIEVHGGPADPLPRVGFGPIAPSWPERAAKLRRHAATFRHDAWAEQPLPEDIDAGYFNAAPPDQQLDQLPAGEPIVLEHLHPAHPQLTTVLEGVIPRAMLLRGGSGPQEMRMRCDTLWIDADRGICTLTWRGAVPLRHAAEDVTVIVTAERPQGGGDVAATLVPARAPSGAAVVPAVGPPSPAVAADAVSTFVPALRASDPGGALPFTAAPQALPFAPAPAPDDDVEPPAGAPAAAVDDAATTLATGLVPAAEPLPFQAARLPAGSVPAQKAAQPWQARAAPGSAPPGPGIDLDALPPATEPAAQLAEEIAAAATLPPALTGTLLPDELAGAAAEQATAERPAVPAFLAGTAPLPPLPPPLPPLPSLPPLPPLPAAPASPEALAPAAVWPPVSPAPAPLRSEVPPAPAARWSEVPPAPAARWSEVPPAPVVLRSEAPPAPAPPAPVVLRSEAPPAPAVPPEEVPVERFAAISAEIAEQRAPRAEVLRAHELNERAWAAVERHFRPLLEKDARAAGRLRAAYDAAYVAAVERFRGPITLPEYARIAVGLERGEPGEVLDALAIQRPALMPIVRVWTKKAAGHMALSAELMALLETLRAG</sequence>
<organism evidence="3 4">
    <name type="scientific">Sorangium cellulosum</name>
    <name type="common">Polyangium cellulosum</name>
    <dbReference type="NCBI Taxonomy" id="56"/>
    <lineage>
        <taxon>Bacteria</taxon>
        <taxon>Pseudomonadati</taxon>
        <taxon>Myxococcota</taxon>
        <taxon>Polyangia</taxon>
        <taxon>Polyangiales</taxon>
        <taxon>Polyangiaceae</taxon>
        <taxon>Sorangium</taxon>
    </lineage>
</organism>
<feature type="domain" description="DUF2169" evidence="2">
    <location>
        <begin position="24"/>
        <end position="113"/>
    </location>
</feature>
<feature type="domain" description="DUF2169" evidence="2">
    <location>
        <begin position="120"/>
        <end position="238"/>
    </location>
</feature>
<reference evidence="3 4" key="1">
    <citation type="submission" date="2015-09" db="EMBL/GenBank/DDBJ databases">
        <title>Sorangium comparison.</title>
        <authorList>
            <person name="Zaburannyi N."/>
            <person name="Bunk B."/>
            <person name="Overmann J."/>
            <person name="Mueller R."/>
        </authorList>
    </citation>
    <scope>NUCLEOTIDE SEQUENCE [LARGE SCALE GENOMIC DNA]</scope>
    <source>
        <strain evidence="3 4">So ce26</strain>
    </source>
</reference>
<dbReference type="Proteomes" id="UP000238348">
    <property type="component" value="Chromosome"/>
</dbReference>
<dbReference type="AlphaFoldDB" id="A0A2L0EL74"/>
<dbReference type="EMBL" id="CP012673">
    <property type="protein sequence ID" value="AUX40051.1"/>
    <property type="molecule type" value="Genomic_DNA"/>
</dbReference>
<dbReference type="RefSeq" id="WP_104977920.1">
    <property type="nucleotide sequence ID" value="NZ_CP012673.1"/>
</dbReference>
<accession>A0A2L0EL74</accession>
<evidence type="ECO:0000313" key="4">
    <source>
        <dbReference type="Proteomes" id="UP000238348"/>
    </source>
</evidence>
<evidence type="ECO:0000259" key="2">
    <source>
        <dbReference type="Pfam" id="PF09937"/>
    </source>
</evidence>
<dbReference type="OrthoDB" id="5290767at2"/>
<dbReference type="InterPro" id="IPR018683">
    <property type="entry name" value="DUF2169"/>
</dbReference>
<evidence type="ECO:0000256" key="1">
    <source>
        <dbReference type="SAM" id="MobiDB-lite"/>
    </source>
</evidence>
<protein>
    <recommendedName>
        <fullName evidence="2">DUF2169 domain-containing protein</fullName>
    </recommendedName>
</protein>